<dbReference type="PANTHER" id="PTHR23530">
    <property type="entry name" value="TRANSPORT PROTEIN-RELATED"/>
    <property type="match status" value="1"/>
</dbReference>
<feature type="transmembrane region" description="Helical" evidence="1">
    <location>
        <begin position="219"/>
        <end position="237"/>
    </location>
</feature>
<dbReference type="EMBL" id="BIXY01000002">
    <property type="protein sequence ID" value="GCF06716.1"/>
    <property type="molecule type" value="Genomic_DNA"/>
</dbReference>
<dbReference type="CDD" id="cd06174">
    <property type="entry name" value="MFS"/>
    <property type="match status" value="1"/>
</dbReference>
<dbReference type="GO" id="GO:0022857">
    <property type="term" value="F:transmembrane transporter activity"/>
    <property type="evidence" value="ECO:0007669"/>
    <property type="project" value="InterPro"/>
</dbReference>
<dbReference type="AlphaFoldDB" id="A0A5A5T6A3"/>
<dbReference type="Gene3D" id="1.20.1250.20">
    <property type="entry name" value="MFS general substrate transporter like domains"/>
    <property type="match status" value="1"/>
</dbReference>
<feature type="transmembrane region" description="Helical" evidence="1">
    <location>
        <begin position="384"/>
        <end position="404"/>
    </location>
</feature>
<feature type="transmembrane region" description="Helical" evidence="1">
    <location>
        <begin position="166"/>
        <end position="184"/>
    </location>
</feature>
<organism evidence="2 3">
    <name type="scientific">Dictyobacter arantiisoli</name>
    <dbReference type="NCBI Taxonomy" id="2014874"/>
    <lineage>
        <taxon>Bacteria</taxon>
        <taxon>Bacillati</taxon>
        <taxon>Chloroflexota</taxon>
        <taxon>Ktedonobacteria</taxon>
        <taxon>Ktedonobacterales</taxon>
        <taxon>Dictyobacteraceae</taxon>
        <taxon>Dictyobacter</taxon>
    </lineage>
</organism>
<sequence>MHSKHSKFNAFTVYLWIAGLGAFAQSIIFTLSMVYQIETVKLNPLQLVLVGTTLETACFISQVPTGILADMYSRRLAVIVGYLLMGLGFLLEGMLPTFFVMLLAQILWGCGATCVSGAEEAWCASEIGEERVGAAFLRSSQLGMLASLLGIPLGIGLGLLRLNLPIVVGGVVFILLALFLFFWMPERNFQPAPHTERSSWRAMGQLMADGGQAVRRSRMLLTILCITAFVGMASEGFDRLQTDHFIQDFAFPSFFHLPQLIWFGIIAEGSHLLCLTATELVRRCVNTNNQTLVIRVMSGLQILLIGSIIVFALTDNFYLALLSFWCASIGRRADAPLYNTWIVQNSEPRIRATVISMFGQVDAIGQIVGGPGIGYLGSAPSLRAALLATSAILTPNLIFFARALGISKTAPIYAIEESAVSIAETVLDATGLDVS</sequence>
<proteinExistence type="predicted"/>
<evidence type="ECO:0000313" key="3">
    <source>
        <dbReference type="Proteomes" id="UP000322530"/>
    </source>
</evidence>
<feature type="transmembrane region" description="Helical" evidence="1">
    <location>
        <begin position="47"/>
        <end position="69"/>
    </location>
</feature>
<dbReference type="PANTHER" id="PTHR23530:SF1">
    <property type="entry name" value="PERMEASE, MAJOR FACILITATOR SUPERFAMILY-RELATED"/>
    <property type="match status" value="1"/>
</dbReference>
<comment type="caution">
    <text evidence="2">The sequence shown here is derived from an EMBL/GenBank/DDBJ whole genome shotgun (WGS) entry which is preliminary data.</text>
</comment>
<dbReference type="InterPro" id="IPR036259">
    <property type="entry name" value="MFS_trans_sf"/>
</dbReference>
<dbReference type="InterPro" id="IPR053160">
    <property type="entry name" value="MFS_DHA3_Transporter"/>
</dbReference>
<name>A0A5A5T6A3_9CHLR</name>
<evidence type="ECO:0000256" key="1">
    <source>
        <dbReference type="SAM" id="Phobius"/>
    </source>
</evidence>
<dbReference type="InterPro" id="IPR011701">
    <property type="entry name" value="MFS"/>
</dbReference>
<protein>
    <submittedName>
        <fullName evidence="2">Tetracycline efflux MFS transporter TetA(P)</fullName>
    </submittedName>
</protein>
<feature type="transmembrane region" description="Helical" evidence="1">
    <location>
        <begin position="292"/>
        <end position="313"/>
    </location>
</feature>
<keyword evidence="3" id="KW-1185">Reference proteome</keyword>
<feature type="transmembrane region" description="Helical" evidence="1">
    <location>
        <begin position="76"/>
        <end position="95"/>
    </location>
</feature>
<dbReference type="Pfam" id="PF07690">
    <property type="entry name" value="MFS_1"/>
    <property type="match status" value="1"/>
</dbReference>
<accession>A0A5A5T6A3</accession>
<keyword evidence="1" id="KW-0472">Membrane</keyword>
<dbReference type="RefSeq" id="WP_149399572.1">
    <property type="nucleotide sequence ID" value="NZ_BIXY01000002.1"/>
</dbReference>
<reference evidence="2 3" key="1">
    <citation type="submission" date="2019-01" db="EMBL/GenBank/DDBJ databases">
        <title>Draft genome sequence of Dictyobacter sp. Uno17.</title>
        <authorList>
            <person name="Wang C.M."/>
            <person name="Zheng Y."/>
            <person name="Sakai Y."/>
            <person name="Abe K."/>
            <person name="Yokota A."/>
            <person name="Yabe S."/>
        </authorList>
    </citation>
    <scope>NUCLEOTIDE SEQUENCE [LARGE SCALE GENOMIC DNA]</scope>
    <source>
        <strain evidence="2 3">Uno17</strain>
    </source>
</reference>
<keyword evidence="1" id="KW-0812">Transmembrane</keyword>
<gene>
    <name evidence="2" type="ORF">KDI_02800</name>
</gene>
<feature type="transmembrane region" description="Helical" evidence="1">
    <location>
        <begin position="142"/>
        <end position="160"/>
    </location>
</feature>
<dbReference type="Proteomes" id="UP000322530">
    <property type="component" value="Unassembled WGS sequence"/>
</dbReference>
<keyword evidence="1" id="KW-1133">Transmembrane helix</keyword>
<evidence type="ECO:0000313" key="2">
    <source>
        <dbReference type="EMBL" id="GCF06716.1"/>
    </source>
</evidence>
<feature type="transmembrane region" description="Helical" evidence="1">
    <location>
        <begin position="12"/>
        <end position="35"/>
    </location>
</feature>
<dbReference type="SUPFAM" id="SSF103473">
    <property type="entry name" value="MFS general substrate transporter"/>
    <property type="match status" value="1"/>
</dbReference>
<dbReference type="OrthoDB" id="9816124at2"/>